<name>A0AAN9Z0M7_9ORTH</name>
<organism evidence="2 3">
    <name type="scientific">Gryllus longicercus</name>
    <dbReference type="NCBI Taxonomy" id="2509291"/>
    <lineage>
        <taxon>Eukaryota</taxon>
        <taxon>Metazoa</taxon>
        <taxon>Ecdysozoa</taxon>
        <taxon>Arthropoda</taxon>
        <taxon>Hexapoda</taxon>
        <taxon>Insecta</taxon>
        <taxon>Pterygota</taxon>
        <taxon>Neoptera</taxon>
        <taxon>Polyneoptera</taxon>
        <taxon>Orthoptera</taxon>
        <taxon>Ensifera</taxon>
        <taxon>Gryllidea</taxon>
        <taxon>Grylloidea</taxon>
        <taxon>Gryllidae</taxon>
        <taxon>Gryllinae</taxon>
        <taxon>Gryllus</taxon>
    </lineage>
</organism>
<comment type="caution">
    <text evidence="2">The sequence shown here is derived from an EMBL/GenBank/DDBJ whole genome shotgun (WGS) entry which is preliminary data.</text>
</comment>
<evidence type="ECO:0000313" key="3">
    <source>
        <dbReference type="Proteomes" id="UP001378592"/>
    </source>
</evidence>
<dbReference type="EMBL" id="JAZDUA010000493">
    <property type="protein sequence ID" value="KAK7791856.1"/>
    <property type="molecule type" value="Genomic_DNA"/>
</dbReference>
<feature type="compositionally biased region" description="Basic residues" evidence="1">
    <location>
        <begin position="177"/>
        <end position="188"/>
    </location>
</feature>
<proteinExistence type="predicted"/>
<keyword evidence="3" id="KW-1185">Reference proteome</keyword>
<dbReference type="AlphaFoldDB" id="A0AAN9Z0M7"/>
<evidence type="ECO:0000256" key="1">
    <source>
        <dbReference type="SAM" id="MobiDB-lite"/>
    </source>
</evidence>
<feature type="region of interest" description="Disordered" evidence="1">
    <location>
        <begin position="156"/>
        <end position="188"/>
    </location>
</feature>
<accession>A0AAN9Z0M7</accession>
<protein>
    <submittedName>
        <fullName evidence="2">Uncharacterized protein</fullName>
    </submittedName>
</protein>
<feature type="compositionally biased region" description="Pro residues" evidence="1">
    <location>
        <begin position="46"/>
        <end position="80"/>
    </location>
</feature>
<gene>
    <name evidence="2" type="ORF">R5R35_011058</name>
</gene>
<evidence type="ECO:0000313" key="2">
    <source>
        <dbReference type="EMBL" id="KAK7791856.1"/>
    </source>
</evidence>
<reference evidence="2 3" key="1">
    <citation type="submission" date="2024-03" db="EMBL/GenBank/DDBJ databases">
        <title>The genome assembly and annotation of the cricket Gryllus longicercus Weissman &amp; Gray.</title>
        <authorList>
            <person name="Szrajer S."/>
            <person name="Gray D."/>
            <person name="Ylla G."/>
        </authorList>
    </citation>
    <scope>NUCLEOTIDE SEQUENCE [LARGE SCALE GENOMIC DNA]</scope>
    <source>
        <strain evidence="2">DAG 2021-001</strain>
        <tissue evidence="2">Whole body minus gut</tissue>
    </source>
</reference>
<sequence>MASSPPEGAYDSTFDIAESSAIATADVSTIAPAVAPAVAPASALPSPLPALQSPPPRSLPILSPPSPQPPHLPLPQPSPFPSSATRALPLPPPACGAEFTLGAGMKGEMGQAGSRRGALNRPRGSIAAAPLRSPGRARARALAAASARVNTRRFWPRDVSSADARAPRQTGSTVRSLMRKGKKKKKRS</sequence>
<feature type="region of interest" description="Disordered" evidence="1">
    <location>
        <begin position="38"/>
        <end position="129"/>
    </location>
</feature>
<dbReference type="Proteomes" id="UP001378592">
    <property type="component" value="Unassembled WGS sequence"/>
</dbReference>